<gene>
    <name evidence="2" type="ORF">OVA965_LOCUS36410</name>
    <name evidence="3" type="ORF">TMI583_LOCUS37424</name>
</gene>
<organism evidence="2 4">
    <name type="scientific">Didymodactylos carnosus</name>
    <dbReference type="NCBI Taxonomy" id="1234261"/>
    <lineage>
        <taxon>Eukaryota</taxon>
        <taxon>Metazoa</taxon>
        <taxon>Spiralia</taxon>
        <taxon>Gnathifera</taxon>
        <taxon>Rotifera</taxon>
        <taxon>Eurotatoria</taxon>
        <taxon>Bdelloidea</taxon>
        <taxon>Philodinida</taxon>
        <taxon>Philodinidae</taxon>
        <taxon>Didymodactylos</taxon>
    </lineage>
</organism>
<proteinExistence type="predicted"/>
<dbReference type="Proteomes" id="UP000682733">
    <property type="component" value="Unassembled WGS sequence"/>
</dbReference>
<name>A0A8S2FLE2_9BILA</name>
<reference evidence="2" key="1">
    <citation type="submission" date="2021-02" db="EMBL/GenBank/DDBJ databases">
        <authorList>
            <person name="Nowell W R."/>
        </authorList>
    </citation>
    <scope>NUCLEOTIDE SEQUENCE</scope>
</reference>
<evidence type="ECO:0000313" key="2">
    <source>
        <dbReference type="EMBL" id="CAF1489085.1"/>
    </source>
</evidence>
<dbReference type="AlphaFoldDB" id="A0A8S2FLE2"/>
<protein>
    <submittedName>
        <fullName evidence="2">Uncharacterized protein</fullName>
    </submittedName>
</protein>
<dbReference type="Proteomes" id="UP000677228">
    <property type="component" value="Unassembled WGS sequence"/>
</dbReference>
<sequence>MTLLNDLDLISVLQKRKSSFRSGGSRSTIRGAFRSGSSSSGSRTSPSIRNIRSGQTIRRPAGTSWVRSASTFLPLARRYSRRSTPIDGNENSTYVEIQCSSQDSDCCENENGQPFCCGSDIPSDYEYDYNKNAQAL</sequence>
<dbReference type="EMBL" id="CAJOBA010054883">
    <property type="protein sequence ID" value="CAF4278570.1"/>
    <property type="molecule type" value="Genomic_DNA"/>
</dbReference>
<feature type="compositionally biased region" description="Low complexity" evidence="1">
    <location>
        <begin position="20"/>
        <end position="47"/>
    </location>
</feature>
<dbReference type="EMBL" id="CAJNOK010032921">
    <property type="protein sequence ID" value="CAF1489085.1"/>
    <property type="molecule type" value="Genomic_DNA"/>
</dbReference>
<evidence type="ECO:0000313" key="4">
    <source>
        <dbReference type="Proteomes" id="UP000677228"/>
    </source>
</evidence>
<feature type="non-terminal residue" evidence="2">
    <location>
        <position position="1"/>
    </location>
</feature>
<evidence type="ECO:0000313" key="3">
    <source>
        <dbReference type="EMBL" id="CAF4278570.1"/>
    </source>
</evidence>
<evidence type="ECO:0000256" key="1">
    <source>
        <dbReference type="SAM" id="MobiDB-lite"/>
    </source>
</evidence>
<accession>A0A8S2FLE2</accession>
<feature type="region of interest" description="Disordered" evidence="1">
    <location>
        <begin position="20"/>
        <end position="60"/>
    </location>
</feature>
<comment type="caution">
    <text evidence="2">The sequence shown here is derived from an EMBL/GenBank/DDBJ whole genome shotgun (WGS) entry which is preliminary data.</text>
</comment>